<feature type="transmembrane region" description="Helical" evidence="6">
    <location>
        <begin position="107"/>
        <end position="129"/>
    </location>
</feature>
<dbReference type="VEuPathDB" id="FungiDB:P170DRAFT_509444"/>
<name>A0A2I2G754_9EURO</name>
<dbReference type="GO" id="GO:0016020">
    <property type="term" value="C:membrane"/>
    <property type="evidence" value="ECO:0007669"/>
    <property type="project" value="UniProtKB-SubCell"/>
</dbReference>
<dbReference type="Proteomes" id="UP000234275">
    <property type="component" value="Unassembled WGS sequence"/>
</dbReference>
<feature type="transmembrane region" description="Helical" evidence="6">
    <location>
        <begin position="22"/>
        <end position="46"/>
    </location>
</feature>
<evidence type="ECO:0000256" key="2">
    <source>
        <dbReference type="ARBA" id="ARBA00022692"/>
    </source>
</evidence>
<gene>
    <name evidence="8" type="ORF">P170DRAFT_509444</name>
</gene>
<evidence type="ECO:0000256" key="1">
    <source>
        <dbReference type="ARBA" id="ARBA00004141"/>
    </source>
</evidence>
<dbReference type="RefSeq" id="XP_024704002.1">
    <property type="nucleotide sequence ID" value="XM_024854675.1"/>
</dbReference>
<evidence type="ECO:0000259" key="7">
    <source>
        <dbReference type="Pfam" id="PF20684"/>
    </source>
</evidence>
<evidence type="ECO:0000256" key="3">
    <source>
        <dbReference type="ARBA" id="ARBA00022989"/>
    </source>
</evidence>
<reference evidence="8 9" key="1">
    <citation type="submission" date="2016-12" db="EMBL/GenBank/DDBJ databases">
        <title>The genomes of Aspergillus section Nigri reveals drivers in fungal speciation.</title>
        <authorList>
            <consortium name="DOE Joint Genome Institute"/>
            <person name="Vesth T.C."/>
            <person name="Nybo J."/>
            <person name="Theobald S."/>
            <person name="Brandl J."/>
            <person name="Frisvad J.C."/>
            <person name="Nielsen K.F."/>
            <person name="Lyhne E.K."/>
            <person name="Kogle M.E."/>
            <person name="Kuo A."/>
            <person name="Riley R."/>
            <person name="Clum A."/>
            <person name="Nolan M."/>
            <person name="Lipzen A."/>
            <person name="Salamov A."/>
            <person name="Henrissat B."/>
            <person name="Wiebenga A."/>
            <person name="De Vries R.P."/>
            <person name="Grigoriev I.V."/>
            <person name="Mortensen U.H."/>
            <person name="Andersen M.R."/>
            <person name="Baker S.E."/>
        </authorList>
    </citation>
    <scope>NUCLEOTIDE SEQUENCE [LARGE SCALE GENOMIC DNA]</scope>
    <source>
        <strain evidence="8 9">IBT 23096</strain>
    </source>
</reference>
<evidence type="ECO:0000256" key="5">
    <source>
        <dbReference type="ARBA" id="ARBA00038359"/>
    </source>
</evidence>
<keyword evidence="3 6" id="KW-1133">Transmembrane helix</keyword>
<feature type="transmembrane region" description="Helical" evidence="6">
    <location>
        <begin position="255"/>
        <end position="278"/>
    </location>
</feature>
<evidence type="ECO:0000256" key="6">
    <source>
        <dbReference type="SAM" id="Phobius"/>
    </source>
</evidence>
<feature type="transmembrane region" description="Helical" evidence="6">
    <location>
        <begin position="136"/>
        <end position="158"/>
    </location>
</feature>
<evidence type="ECO:0000313" key="9">
    <source>
        <dbReference type="Proteomes" id="UP000234275"/>
    </source>
</evidence>
<feature type="transmembrane region" description="Helical" evidence="6">
    <location>
        <begin position="58"/>
        <end position="79"/>
    </location>
</feature>
<keyword evidence="4 6" id="KW-0472">Membrane</keyword>
<accession>A0A2I2G754</accession>
<dbReference type="EMBL" id="MSFO01000004">
    <property type="protein sequence ID" value="PLB48700.1"/>
    <property type="molecule type" value="Genomic_DNA"/>
</dbReference>
<feature type="domain" description="Rhodopsin" evidence="7">
    <location>
        <begin position="42"/>
        <end position="279"/>
    </location>
</feature>
<dbReference type="PANTHER" id="PTHR33048:SF123">
    <property type="entry name" value="INTEGRAL MEMBRANE PROTEIN"/>
    <property type="match status" value="1"/>
</dbReference>
<dbReference type="PANTHER" id="PTHR33048">
    <property type="entry name" value="PTH11-LIKE INTEGRAL MEMBRANE PROTEIN (AFU_ORTHOLOGUE AFUA_5G11245)"/>
    <property type="match status" value="1"/>
</dbReference>
<dbReference type="Pfam" id="PF20684">
    <property type="entry name" value="Fung_rhodopsin"/>
    <property type="match status" value="1"/>
</dbReference>
<protein>
    <submittedName>
        <fullName evidence="8">Integral membrane protein</fullName>
    </submittedName>
</protein>
<comment type="subcellular location">
    <subcellularLocation>
        <location evidence="1">Membrane</location>
        <topology evidence="1">Multi-pass membrane protein</topology>
    </subcellularLocation>
</comment>
<dbReference type="OrthoDB" id="5413793at2759"/>
<organism evidence="8 9">
    <name type="scientific">Aspergillus steynii IBT 23096</name>
    <dbReference type="NCBI Taxonomy" id="1392250"/>
    <lineage>
        <taxon>Eukaryota</taxon>
        <taxon>Fungi</taxon>
        <taxon>Dikarya</taxon>
        <taxon>Ascomycota</taxon>
        <taxon>Pezizomycotina</taxon>
        <taxon>Eurotiomycetes</taxon>
        <taxon>Eurotiomycetidae</taxon>
        <taxon>Eurotiales</taxon>
        <taxon>Aspergillaceae</taxon>
        <taxon>Aspergillus</taxon>
        <taxon>Aspergillus subgen. Circumdati</taxon>
    </lineage>
</organism>
<dbReference type="GeneID" id="36562381"/>
<dbReference type="AlphaFoldDB" id="A0A2I2G754"/>
<feature type="transmembrane region" description="Helical" evidence="6">
    <location>
        <begin position="213"/>
        <end position="235"/>
    </location>
</feature>
<evidence type="ECO:0000313" key="8">
    <source>
        <dbReference type="EMBL" id="PLB48700.1"/>
    </source>
</evidence>
<keyword evidence="2 6" id="KW-0812">Transmembrane</keyword>
<dbReference type="InterPro" id="IPR049326">
    <property type="entry name" value="Rhodopsin_dom_fungi"/>
</dbReference>
<comment type="caution">
    <text evidence="8">The sequence shown here is derived from an EMBL/GenBank/DDBJ whole genome shotgun (WGS) entry which is preliminary data.</text>
</comment>
<keyword evidence="9" id="KW-1185">Reference proteome</keyword>
<evidence type="ECO:0000256" key="4">
    <source>
        <dbReference type="ARBA" id="ARBA00023136"/>
    </source>
</evidence>
<sequence>MEEIWERSLSPERIAYLAQSRIPEIILCNVILLVIATAGLAVRLFVRMRYLTGLNIDDMLCVVSWVFTVVLCVTCMEMTKYGFGKHIGTIQDFTTRGMFLRLDFVTMVAYVLALGSIKVSFCLLYLHIFPGKKFRIACWCVLGILVVETIAEVCVVVFQCQPVHKAWDPTGLVEGVCVDMNLFYYVNFAVKLGTDIALFALPMPKLVQLKMTLGKRIGLVLMFSLGLLVCVTSIIRITYMTQFSEDHTWVLVDTMNWSCVEVAVAIFIACIPSFKSLISYRFPALQRMLGLSSKGGSMGPSRMYGTATRRTYNGLSTGHQNSIKLKPVVGESQAEVETSQNGSQERIVHAGIHVTTSVRVNESV</sequence>
<comment type="similarity">
    <text evidence="5">Belongs to the SAT4 family.</text>
</comment>
<proteinExistence type="inferred from homology"/>
<dbReference type="InterPro" id="IPR052337">
    <property type="entry name" value="SAT4-like"/>
</dbReference>